<dbReference type="PANTHER" id="PTHR24148">
    <property type="entry name" value="ANKYRIN REPEAT DOMAIN-CONTAINING PROTEIN 39 HOMOLOG-RELATED"/>
    <property type="match status" value="1"/>
</dbReference>
<dbReference type="OrthoDB" id="1262810at2759"/>
<gene>
    <name evidence="2" type="ORF">E0L32_006141</name>
</gene>
<dbReference type="GeneID" id="41973588"/>
<feature type="domain" description="Heterokaryon incompatibility" evidence="1">
    <location>
        <begin position="66"/>
        <end position="234"/>
    </location>
</feature>
<comment type="caution">
    <text evidence="2">The sequence shown here is derived from an EMBL/GenBank/DDBJ whole genome shotgun (WGS) entry which is preliminary data.</text>
</comment>
<dbReference type="PANTHER" id="PTHR24148:SF64">
    <property type="entry name" value="HETEROKARYON INCOMPATIBILITY DOMAIN-CONTAINING PROTEIN"/>
    <property type="match status" value="1"/>
</dbReference>
<sequence>MEQTYSYSSLKEGQIRVLVLEPGSEDAPLAGNLIPVGLSELRAGADAVAAGDTSILRLEDGKPRTFEALSYVWQSSQAAAILTTSHGSLPITTSLSSSLRRLRLPDSPRVLWADAICIHQANLKEKSCQVALMGEIYGTATRVVCDLGDATDDSDLALDIMDRYWRKYLRTGIATSEYSVFKGEDSADMLGLPLLTAEEAAAIQDVPDPESPGLIAVRSFHKRPWFGRLWVVQEFILARSVVMMCGKREIPWQQVLAAFLPYQGRGFPFSDPSKSLEDILTGFLKFILMGLMRLDRTLPSGTPGRRRLDHYIHHFSNGQISNWSSLSFALLSFTSSETAVERDRYFAVLSMTDSAKEPCLFPDYQSPIEEIILRYGRYLMEKSTMREEMLLCTGLPGRIRKHPSWIRDFTTGNLWDSLWLIGPLSTISYCAAGKTQWWQKLDDKDPNLLYIIGYKLDTITRREESTRRNKALSSDDMIPHLRNQLQFFLAGHHTRTFHHAETDGRYPATGETLVDALWQTVTSASARDWDDALMKRASDGYDVAQLFVLGTEMGRGLQAVLDAFARQRGLEGDGEPLALFSELGGLLMRTWGMAYAVTARGYFGVVETASEVGDEVWVLKGLRIPVVLRPSRTRPGMYEMVAGCYVHGFMYGAALERPDFKWRAITLH</sequence>
<evidence type="ECO:0000259" key="1">
    <source>
        <dbReference type="Pfam" id="PF06985"/>
    </source>
</evidence>
<organism evidence="2 3">
    <name type="scientific">Thyridium curvatum</name>
    <dbReference type="NCBI Taxonomy" id="1093900"/>
    <lineage>
        <taxon>Eukaryota</taxon>
        <taxon>Fungi</taxon>
        <taxon>Dikarya</taxon>
        <taxon>Ascomycota</taxon>
        <taxon>Pezizomycotina</taxon>
        <taxon>Sordariomycetes</taxon>
        <taxon>Sordariomycetidae</taxon>
        <taxon>Thyridiales</taxon>
        <taxon>Thyridiaceae</taxon>
        <taxon>Thyridium</taxon>
    </lineage>
</organism>
<reference evidence="2 3" key="1">
    <citation type="submission" date="2019-06" db="EMBL/GenBank/DDBJ databases">
        <title>Draft genome sequence of the filamentous fungus Phialemoniopsis curvata isolated from diesel fuel.</title>
        <authorList>
            <person name="Varaljay V.A."/>
            <person name="Lyon W.J."/>
            <person name="Crouch A.L."/>
            <person name="Drake C.E."/>
            <person name="Hollomon J.M."/>
            <person name="Nadeau L.J."/>
            <person name="Nunn H.S."/>
            <person name="Stevenson B.S."/>
            <person name="Bojanowski C.L."/>
            <person name="Crookes-Goodson W.J."/>
        </authorList>
    </citation>
    <scope>NUCLEOTIDE SEQUENCE [LARGE SCALE GENOMIC DNA]</scope>
    <source>
        <strain evidence="2 3">D216</strain>
    </source>
</reference>
<name>A0A507B8L9_9PEZI</name>
<dbReference type="Pfam" id="PF26639">
    <property type="entry name" value="Het-6_barrel"/>
    <property type="match status" value="1"/>
</dbReference>
<accession>A0A507B8L9</accession>
<dbReference type="AlphaFoldDB" id="A0A507B8L9"/>
<dbReference type="Proteomes" id="UP000319257">
    <property type="component" value="Unassembled WGS sequence"/>
</dbReference>
<dbReference type="Pfam" id="PF06985">
    <property type="entry name" value="HET"/>
    <property type="match status" value="1"/>
</dbReference>
<proteinExistence type="predicted"/>
<evidence type="ECO:0000313" key="2">
    <source>
        <dbReference type="EMBL" id="TPX13411.1"/>
    </source>
</evidence>
<protein>
    <recommendedName>
        <fullName evidence="1">Heterokaryon incompatibility domain-containing protein</fullName>
    </recommendedName>
</protein>
<evidence type="ECO:0000313" key="3">
    <source>
        <dbReference type="Proteomes" id="UP000319257"/>
    </source>
</evidence>
<dbReference type="InParanoid" id="A0A507B8L9"/>
<dbReference type="EMBL" id="SKBQ01000034">
    <property type="protein sequence ID" value="TPX13411.1"/>
    <property type="molecule type" value="Genomic_DNA"/>
</dbReference>
<keyword evidence="3" id="KW-1185">Reference proteome</keyword>
<dbReference type="InterPro" id="IPR010730">
    <property type="entry name" value="HET"/>
</dbReference>
<dbReference type="InterPro" id="IPR052895">
    <property type="entry name" value="HetReg/Transcr_Mod"/>
</dbReference>
<dbReference type="RefSeq" id="XP_030995122.1">
    <property type="nucleotide sequence ID" value="XM_031140741.1"/>
</dbReference>
<dbReference type="STRING" id="1093900.A0A507B8L9"/>